<dbReference type="Gene3D" id="1.10.287.130">
    <property type="match status" value="1"/>
</dbReference>
<dbReference type="PROSITE" id="PS50885">
    <property type="entry name" value="HAMP"/>
    <property type="match status" value="1"/>
</dbReference>
<gene>
    <name evidence="14" type="ORF">LQ567_18400</name>
</gene>
<dbReference type="SUPFAM" id="SSF47384">
    <property type="entry name" value="Homodimeric domain of signal transducing histidine kinase"/>
    <property type="match status" value="1"/>
</dbReference>
<evidence type="ECO:0000256" key="6">
    <source>
        <dbReference type="ARBA" id="ARBA00022692"/>
    </source>
</evidence>
<dbReference type="InterPro" id="IPR004358">
    <property type="entry name" value="Sig_transdc_His_kin-like_C"/>
</dbReference>
<dbReference type="SMART" id="SM00388">
    <property type="entry name" value="HisKA"/>
    <property type="match status" value="1"/>
</dbReference>
<evidence type="ECO:0000259" key="13">
    <source>
        <dbReference type="PROSITE" id="PS50885"/>
    </source>
</evidence>
<dbReference type="InterPro" id="IPR003661">
    <property type="entry name" value="HisK_dim/P_dom"/>
</dbReference>
<evidence type="ECO:0000259" key="12">
    <source>
        <dbReference type="PROSITE" id="PS50109"/>
    </source>
</evidence>
<dbReference type="InterPro" id="IPR003660">
    <property type="entry name" value="HAMP_dom"/>
</dbReference>
<reference evidence="14 15" key="1">
    <citation type="submission" date="2021-11" db="EMBL/GenBank/DDBJ databases">
        <title>Genomic of Niabella pedocola.</title>
        <authorList>
            <person name="Wu T."/>
        </authorList>
    </citation>
    <scope>NUCLEOTIDE SEQUENCE [LARGE SCALE GENOMIC DNA]</scope>
    <source>
        <strain evidence="14 15">JCM 31011</strain>
    </source>
</reference>
<comment type="catalytic activity">
    <reaction evidence="1">
        <text>ATP + protein L-histidine = ADP + protein N-phospho-L-histidine.</text>
        <dbReference type="EC" id="2.7.13.3"/>
    </reaction>
</comment>
<dbReference type="RefSeq" id="WP_231006969.1">
    <property type="nucleotide sequence ID" value="NZ_JAJNEC010000005.1"/>
</dbReference>
<keyword evidence="6 11" id="KW-0812">Transmembrane</keyword>
<keyword evidence="7 14" id="KW-0418">Kinase</keyword>
<dbReference type="PANTHER" id="PTHR45436">
    <property type="entry name" value="SENSOR HISTIDINE KINASE YKOH"/>
    <property type="match status" value="1"/>
</dbReference>
<dbReference type="CDD" id="cd00082">
    <property type="entry name" value="HisKA"/>
    <property type="match status" value="1"/>
</dbReference>
<dbReference type="SUPFAM" id="SSF55874">
    <property type="entry name" value="ATPase domain of HSP90 chaperone/DNA topoisomerase II/histidine kinase"/>
    <property type="match status" value="1"/>
</dbReference>
<keyword evidence="8 11" id="KW-1133">Transmembrane helix</keyword>
<dbReference type="InterPro" id="IPR036097">
    <property type="entry name" value="HisK_dim/P_sf"/>
</dbReference>
<dbReference type="Gene3D" id="3.30.565.10">
    <property type="entry name" value="Histidine kinase-like ATPase, C-terminal domain"/>
    <property type="match status" value="1"/>
</dbReference>
<dbReference type="Proteomes" id="UP001199816">
    <property type="component" value="Unassembled WGS sequence"/>
</dbReference>
<keyword evidence="9" id="KW-0902">Two-component regulatory system</keyword>
<evidence type="ECO:0000256" key="2">
    <source>
        <dbReference type="ARBA" id="ARBA00004370"/>
    </source>
</evidence>
<dbReference type="EC" id="2.7.13.3" evidence="3"/>
<name>A0ABS8PUL4_9BACT</name>
<sequence>MTLKRRIALSWSIAYSLLFGVLMVIIYYAFYDFRRDEFRQNLKDKSMVTAHFIAKTPDFIKGVPQFLSESDDGLYKEEILIFNQDKKLLYSTVKDESVSWDANLLRELDLKNEIYVENTTPEYFGVLIKIDDQQFYILTSAEDINGRSKLRFLGYILLLTYIISTAVVWLSSYFFVRKLLRPLDQLTQQITDITAHNITEPVPEKGTNDEITVLARSFNTVMRRINDVFQSQKDFTSSAAHEIRTPLTRIAFQLENLKYQEAQPEQMGTTVANIINDVHQLSDLTRSLLLLSKFDKDNISSIYEAERIDEVVFNAYEQVFTQYPELKMDFTIVTEDAKEPVLLIKGIRSLLEIVFINLLKNAAAYAVTSQVTVTIRETDEWVEVDVCSHGPLLREEEQQRLFEPFMRGSNAQHLSGSGLGLPIVKRIIDYHKGQIRYLPAAPDQNIFRVRLPL</sequence>
<evidence type="ECO:0000256" key="5">
    <source>
        <dbReference type="ARBA" id="ARBA00022679"/>
    </source>
</evidence>
<feature type="domain" description="HAMP" evidence="13">
    <location>
        <begin position="177"/>
        <end position="230"/>
    </location>
</feature>
<evidence type="ECO:0000256" key="4">
    <source>
        <dbReference type="ARBA" id="ARBA00022553"/>
    </source>
</evidence>
<evidence type="ECO:0000256" key="11">
    <source>
        <dbReference type="SAM" id="Phobius"/>
    </source>
</evidence>
<dbReference type="SMART" id="SM00387">
    <property type="entry name" value="HATPase_c"/>
    <property type="match status" value="1"/>
</dbReference>
<evidence type="ECO:0000256" key="7">
    <source>
        <dbReference type="ARBA" id="ARBA00022777"/>
    </source>
</evidence>
<comment type="subcellular location">
    <subcellularLocation>
        <location evidence="2">Membrane</location>
    </subcellularLocation>
</comment>
<accession>A0ABS8PUL4</accession>
<keyword evidence="5" id="KW-0808">Transferase</keyword>
<dbReference type="InterPro" id="IPR003594">
    <property type="entry name" value="HATPase_dom"/>
</dbReference>
<dbReference type="InterPro" id="IPR005467">
    <property type="entry name" value="His_kinase_dom"/>
</dbReference>
<dbReference type="SMART" id="SM00304">
    <property type="entry name" value="HAMP"/>
    <property type="match status" value="1"/>
</dbReference>
<keyword evidence="4" id="KW-0597">Phosphoprotein</keyword>
<dbReference type="PRINTS" id="PR00344">
    <property type="entry name" value="BCTRLSENSOR"/>
</dbReference>
<evidence type="ECO:0000256" key="8">
    <source>
        <dbReference type="ARBA" id="ARBA00022989"/>
    </source>
</evidence>
<dbReference type="SUPFAM" id="SSF158472">
    <property type="entry name" value="HAMP domain-like"/>
    <property type="match status" value="1"/>
</dbReference>
<feature type="transmembrane region" description="Helical" evidence="11">
    <location>
        <begin position="152"/>
        <end position="176"/>
    </location>
</feature>
<dbReference type="Pfam" id="PF00672">
    <property type="entry name" value="HAMP"/>
    <property type="match status" value="1"/>
</dbReference>
<protein>
    <recommendedName>
        <fullName evidence="3">histidine kinase</fullName>
        <ecNumber evidence="3">2.7.13.3</ecNumber>
    </recommendedName>
</protein>
<dbReference type="InterPro" id="IPR036890">
    <property type="entry name" value="HATPase_C_sf"/>
</dbReference>
<evidence type="ECO:0000313" key="14">
    <source>
        <dbReference type="EMBL" id="MCD2424760.1"/>
    </source>
</evidence>
<dbReference type="CDD" id="cd06225">
    <property type="entry name" value="HAMP"/>
    <property type="match status" value="1"/>
</dbReference>
<proteinExistence type="predicted"/>
<dbReference type="InterPro" id="IPR050428">
    <property type="entry name" value="TCS_sensor_his_kinase"/>
</dbReference>
<evidence type="ECO:0000256" key="9">
    <source>
        <dbReference type="ARBA" id="ARBA00023012"/>
    </source>
</evidence>
<dbReference type="Pfam" id="PF00512">
    <property type="entry name" value="HisKA"/>
    <property type="match status" value="1"/>
</dbReference>
<keyword evidence="15" id="KW-1185">Reference proteome</keyword>
<evidence type="ECO:0000256" key="3">
    <source>
        <dbReference type="ARBA" id="ARBA00012438"/>
    </source>
</evidence>
<organism evidence="14 15">
    <name type="scientific">Niabella pedocola</name>
    <dbReference type="NCBI Taxonomy" id="1752077"/>
    <lineage>
        <taxon>Bacteria</taxon>
        <taxon>Pseudomonadati</taxon>
        <taxon>Bacteroidota</taxon>
        <taxon>Chitinophagia</taxon>
        <taxon>Chitinophagales</taxon>
        <taxon>Chitinophagaceae</taxon>
        <taxon>Niabella</taxon>
    </lineage>
</organism>
<dbReference type="Pfam" id="PF02518">
    <property type="entry name" value="HATPase_c"/>
    <property type="match status" value="1"/>
</dbReference>
<feature type="domain" description="Histidine kinase" evidence="12">
    <location>
        <begin position="238"/>
        <end position="453"/>
    </location>
</feature>
<dbReference type="PROSITE" id="PS50109">
    <property type="entry name" value="HIS_KIN"/>
    <property type="match status" value="1"/>
</dbReference>
<evidence type="ECO:0000256" key="1">
    <source>
        <dbReference type="ARBA" id="ARBA00000085"/>
    </source>
</evidence>
<feature type="transmembrane region" description="Helical" evidence="11">
    <location>
        <begin position="12"/>
        <end position="30"/>
    </location>
</feature>
<comment type="caution">
    <text evidence="14">The sequence shown here is derived from an EMBL/GenBank/DDBJ whole genome shotgun (WGS) entry which is preliminary data.</text>
</comment>
<keyword evidence="10 11" id="KW-0472">Membrane</keyword>
<dbReference type="Gene3D" id="6.10.340.10">
    <property type="match status" value="1"/>
</dbReference>
<dbReference type="EMBL" id="JAJNEC010000005">
    <property type="protein sequence ID" value="MCD2424760.1"/>
    <property type="molecule type" value="Genomic_DNA"/>
</dbReference>
<dbReference type="GO" id="GO:0016301">
    <property type="term" value="F:kinase activity"/>
    <property type="evidence" value="ECO:0007669"/>
    <property type="project" value="UniProtKB-KW"/>
</dbReference>
<evidence type="ECO:0000313" key="15">
    <source>
        <dbReference type="Proteomes" id="UP001199816"/>
    </source>
</evidence>
<evidence type="ECO:0000256" key="10">
    <source>
        <dbReference type="ARBA" id="ARBA00023136"/>
    </source>
</evidence>
<dbReference type="PANTHER" id="PTHR45436:SF5">
    <property type="entry name" value="SENSOR HISTIDINE KINASE TRCS"/>
    <property type="match status" value="1"/>
</dbReference>